<evidence type="ECO:0000313" key="2">
    <source>
        <dbReference type="EMBL" id="KKI51303.1"/>
    </source>
</evidence>
<sequence length="163" mass="18042">MEQKKQHIVDIVFVLCLFCVFAILSLFIVVMGASVYKGISKDMTANYNARSSLTYLTEKIRQNDSASSVEIGTLSGETALILTENAQGREYETWIYVADGALYEVAVTAGTQVSLGDGQMITELAEFELERLDDRLLKIRAIDLDGNTFETMLHTKSAVIGMK</sequence>
<dbReference type="Proteomes" id="UP000034076">
    <property type="component" value="Unassembled WGS sequence"/>
</dbReference>
<evidence type="ECO:0000256" key="1">
    <source>
        <dbReference type="SAM" id="Phobius"/>
    </source>
</evidence>
<organism evidence="2 3">
    <name type="scientific">Christensenella hongkongensis</name>
    <dbReference type="NCBI Taxonomy" id="270498"/>
    <lineage>
        <taxon>Bacteria</taxon>
        <taxon>Bacillati</taxon>
        <taxon>Bacillota</taxon>
        <taxon>Clostridia</taxon>
        <taxon>Christensenellales</taxon>
        <taxon>Christensenellaceae</taxon>
        <taxon>Christensenella</taxon>
    </lineage>
</organism>
<name>A0A0M2NGL6_9FIRM</name>
<dbReference type="InterPro" id="IPR032340">
    <property type="entry name" value="DUF4860"/>
</dbReference>
<keyword evidence="1" id="KW-1133">Transmembrane helix</keyword>
<feature type="transmembrane region" description="Helical" evidence="1">
    <location>
        <begin position="12"/>
        <end position="36"/>
    </location>
</feature>
<keyword evidence="3" id="KW-1185">Reference proteome</keyword>
<reference evidence="2 3" key="1">
    <citation type="submission" date="2015-04" db="EMBL/GenBank/DDBJ databases">
        <title>Draft genome sequence of bacteremic isolate Catabacter hongkongensis type strain HKU16T.</title>
        <authorList>
            <person name="Lau S.K."/>
            <person name="Teng J.L."/>
            <person name="Huang Y."/>
            <person name="Curreem S.O."/>
            <person name="Tsui S.K."/>
            <person name="Woo P.C."/>
        </authorList>
    </citation>
    <scope>NUCLEOTIDE SEQUENCE [LARGE SCALE GENOMIC DNA]</scope>
    <source>
        <strain evidence="2 3">HKU16</strain>
    </source>
</reference>
<accession>A0A0M2NGL6</accession>
<dbReference type="AlphaFoldDB" id="A0A0M2NGL6"/>
<dbReference type="EMBL" id="LAYJ01000078">
    <property type="protein sequence ID" value="KKI51303.1"/>
    <property type="molecule type" value="Genomic_DNA"/>
</dbReference>
<dbReference type="OrthoDB" id="1863061at2"/>
<dbReference type="STRING" id="270498.CHK_1091"/>
<keyword evidence="1" id="KW-0812">Transmembrane</keyword>
<keyword evidence="1" id="KW-0472">Membrane</keyword>
<protein>
    <recommendedName>
        <fullName evidence="4">DUF4860 domain-containing protein</fullName>
    </recommendedName>
</protein>
<evidence type="ECO:0000313" key="3">
    <source>
        <dbReference type="Proteomes" id="UP000034076"/>
    </source>
</evidence>
<proteinExistence type="predicted"/>
<dbReference type="Pfam" id="PF16152">
    <property type="entry name" value="DUF4860"/>
    <property type="match status" value="1"/>
</dbReference>
<evidence type="ECO:0008006" key="4">
    <source>
        <dbReference type="Google" id="ProtNLM"/>
    </source>
</evidence>
<gene>
    <name evidence="2" type="ORF">CHK_1091</name>
</gene>
<dbReference type="RefSeq" id="WP_052740368.1">
    <property type="nucleotide sequence ID" value="NZ_CAUERS010000158.1"/>
</dbReference>
<comment type="caution">
    <text evidence="2">The sequence shown here is derived from an EMBL/GenBank/DDBJ whole genome shotgun (WGS) entry which is preliminary data.</text>
</comment>